<dbReference type="RefSeq" id="WP_069968338.1">
    <property type="nucleotide sequence ID" value="NZ_CM124774.1"/>
</dbReference>
<name>A0A1E5QI85_9CYAN</name>
<keyword evidence="1" id="KW-0689">Ribosomal protein</keyword>
<feature type="transmembrane region" description="Helical" evidence="3">
    <location>
        <begin position="6"/>
        <end position="25"/>
    </location>
</feature>
<dbReference type="OrthoDB" id="9811748at2"/>
<dbReference type="GO" id="GO:0003735">
    <property type="term" value="F:structural constituent of ribosome"/>
    <property type="evidence" value="ECO:0007669"/>
    <property type="project" value="InterPro"/>
</dbReference>
<dbReference type="InterPro" id="IPR014719">
    <property type="entry name" value="Ribosomal_bL12_C/ClpS-like"/>
</dbReference>
<dbReference type="Gene3D" id="3.30.1390.10">
    <property type="match status" value="1"/>
</dbReference>
<proteinExistence type="predicted"/>
<dbReference type="STRING" id="1781255.BH720_16585"/>
<dbReference type="InterPro" id="IPR013823">
    <property type="entry name" value="Ribosomal_bL12_C"/>
</dbReference>
<dbReference type="AlphaFoldDB" id="A0A1E5QI85"/>
<dbReference type="GO" id="GO:0006412">
    <property type="term" value="P:translation"/>
    <property type="evidence" value="ECO:0007669"/>
    <property type="project" value="InterPro"/>
</dbReference>
<evidence type="ECO:0000256" key="3">
    <source>
        <dbReference type="SAM" id="Phobius"/>
    </source>
</evidence>
<keyword evidence="2" id="KW-0687">Ribonucleoprotein</keyword>
<evidence type="ECO:0000259" key="4">
    <source>
        <dbReference type="Pfam" id="PF00542"/>
    </source>
</evidence>
<protein>
    <recommendedName>
        <fullName evidence="4">Large ribosomal subunit protein bL12 C-terminal domain-containing protein</fullName>
    </recommendedName>
</protein>
<gene>
    <name evidence="5" type="ORF">BH720_16585</name>
</gene>
<comment type="caution">
    <text evidence="5">The sequence shown here is derived from an EMBL/GenBank/DDBJ whole genome shotgun (WGS) entry which is preliminary data.</text>
</comment>
<keyword evidence="3" id="KW-0812">Transmembrane</keyword>
<dbReference type="PANTHER" id="PTHR45987">
    <property type="entry name" value="39S RIBOSOMAL PROTEIN L12"/>
    <property type="match status" value="1"/>
</dbReference>
<evidence type="ECO:0000256" key="1">
    <source>
        <dbReference type="ARBA" id="ARBA00022980"/>
    </source>
</evidence>
<feature type="domain" description="Large ribosomal subunit protein bL12 C-terminal" evidence="4">
    <location>
        <begin position="88"/>
        <end position="154"/>
    </location>
</feature>
<keyword evidence="3" id="KW-0472">Membrane</keyword>
<evidence type="ECO:0000256" key="2">
    <source>
        <dbReference type="ARBA" id="ARBA00023274"/>
    </source>
</evidence>
<sequence length="156" mass="17496">MNETVETWILLLNVATLVAVLFSLTRQPSANHSQKQHSLDSHSSIPRDREMLERIDRKLDRVLQHLNSHSHKSDLSTAELQKSLATEVDVILIEVPSESRISVLQAVRELTGFGLREAKNLVESTPQPILRYVSLEDAEKAVQKIANAGGKAQIHY</sequence>
<dbReference type="EMBL" id="MJGC01000074">
    <property type="protein sequence ID" value="OEJ74043.1"/>
    <property type="molecule type" value="Genomic_DNA"/>
</dbReference>
<keyword evidence="3" id="KW-1133">Transmembrane helix</keyword>
<organism evidence="5">
    <name type="scientific">Desertifilum tharense IPPAS B-1220</name>
    <dbReference type="NCBI Taxonomy" id="1781255"/>
    <lineage>
        <taxon>Bacteria</taxon>
        <taxon>Bacillati</taxon>
        <taxon>Cyanobacteriota</taxon>
        <taxon>Cyanophyceae</taxon>
        <taxon>Desertifilales</taxon>
        <taxon>Desertifilaceae</taxon>
        <taxon>Desertifilum</taxon>
    </lineage>
</organism>
<dbReference type="Pfam" id="PF00542">
    <property type="entry name" value="Ribosomal_L12"/>
    <property type="match status" value="1"/>
</dbReference>
<dbReference type="GO" id="GO:0003729">
    <property type="term" value="F:mRNA binding"/>
    <property type="evidence" value="ECO:0007669"/>
    <property type="project" value="TreeGrafter"/>
</dbReference>
<dbReference type="InterPro" id="IPR000206">
    <property type="entry name" value="Ribosomal_bL12"/>
</dbReference>
<dbReference type="SUPFAM" id="SSF54736">
    <property type="entry name" value="ClpS-like"/>
    <property type="match status" value="1"/>
</dbReference>
<accession>A0A1E5QI85</accession>
<dbReference type="GO" id="GO:0022625">
    <property type="term" value="C:cytosolic large ribosomal subunit"/>
    <property type="evidence" value="ECO:0007669"/>
    <property type="project" value="TreeGrafter"/>
</dbReference>
<dbReference type="PANTHER" id="PTHR45987:SF4">
    <property type="entry name" value="LARGE RIBOSOMAL SUBUNIT PROTEIN BL12M"/>
    <property type="match status" value="1"/>
</dbReference>
<reference evidence="5" key="1">
    <citation type="submission" date="2016-09" db="EMBL/GenBank/DDBJ databases">
        <title>Draft genome of thermotolerant cyanobacterium Desertifilum sp. strain IPPAS B-1220.</title>
        <authorList>
            <person name="Sinetova M.A."/>
            <person name="Bolakhan K."/>
            <person name="Zayadan B.K."/>
            <person name="Mironov K.S."/>
            <person name="Ustinova V."/>
            <person name="Kupriyanova E.V."/>
            <person name="Sidorov R.A."/>
            <person name="Skrypnik A.N."/>
            <person name="Gogoleva N.E."/>
            <person name="Gogolev Y.V."/>
            <person name="Los D.A."/>
        </authorList>
    </citation>
    <scope>NUCLEOTIDE SEQUENCE [LARGE SCALE GENOMIC DNA]</scope>
    <source>
        <strain evidence="5">IPPAS B-1220</strain>
    </source>
</reference>
<evidence type="ECO:0000313" key="5">
    <source>
        <dbReference type="EMBL" id="OEJ74043.1"/>
    </source>
</evidence>